<dbReference type="PATRIC" id="fig|1265820.5.peg.233"/>
<organism evidence="1 2">
    <name type="scientific">Listeria cornellensis FSL F6-0969</name>
    <dbReference type="NCBI Taxonomy" id="1265820"/>
    <lineage>
        <taxon>Bacteria</taxon>
        <taxon>Bacillati</taxon>
        <taxon>Bacillota</taxon>
        <taxon>Bacilli</taxon>
        <taxon>Bacillales</taxon>
        <taxon>Listeriaceae</taxon>
        <taxon>Listeria</taxon>
    </lineage>
</organism>
<proteinExistence type="predicted"/>
<evidence type="ECO:0000313" key="2">
    <source>
        <dbReference type="Proteomes" id="UP000019254"/>
    </source>
</evidence>
<dbReference type="EMBL" id="AODE01000004">
    <property type="protein sequence ID" value="EUJ32559.1"/>
    <property type="molecule type" value="Genomic_DNA"/>
</dbReference>
<dbReference type="AlphaFoldDB" id="W7BZF0"/>
<dbReference type="Proteomes" id="UP000019254">
    <property type="component" value="Unassembled WGS sequence"/>
</dbReference>
<accession>W7BZF0</accession>
<sequence>MVINLFVNTIIWVQTLIWHFDSKRVIVKLSYKKGSAYMKKMRIIILSLCCFVLVSCGDEDTNSKPSGSNELKASIHTSIEAVTYNQAIKESDLIAEVQIAKKSDTISGGNNIVPKTKFESKIKKVYAGDKKNQDIIDILQDGQEGLEIENYPLFQSGETYILMLMDSGDGQTFWIKGQVNGTYLVDGNTTLKFGNSELGLLDSKNNLNSAVIEKLENFNNKVQVLDTIDFRERLDKDLKRK</sequence>
<dbReference type="STRING" id="1265820.PCORN_01205"/>
<protein>
    <submittedName>
        <fullName evidence="1">Uncharacterized protein</fullName>
    </submittedName>
</protein>
<reference evidence="1 2" key="1">
    <citation type="journal article" date="2014" name="Int. J. Syst. Evol. Microbiol.">
        <title>Listeria floridensis sp. nov., Listeria aquatica sp. nov., Listeria cornellensis sp. nov., Listeria riparia sp. nov. and Listeria grandensis sp. nov., from agricultural and natural environments.</title>
        <authorList>
            <person name="den Bakker H.C."/>
            <person name="Warchocki S."/>
            <person name="Wright E.M."/>
            <person name="Allred A.F."/>
            <person name="Ahlstrom C."/>
            <person name="Manuel C.S."/>
            <person name="Stasiewicz M.J."/>
            <person name="Burrell A."/>
            <person name="Roof S."/>
            <person name="Strawn L."/>
            <person name="Fortes E.D."/>
            <person name="Nightingale K.K."/>
            <person name="Kephart D."/>
            <person name="Wiedmann M."/>
        </authorList>
    </citation>
    <scope>NUCLEOTIDE SEQUENCE [LARGE SCALE GENOMIC DNA]</scope>
    <source>
        <strain evidence="2">FSL F6-969</strain>
    </source>
</reference>
<name>W7BZF0_9LIST</name>
<keyword evidence="2" id="KW-1185">Reference proteome</keyword>
<evidence type="ECO:0000313" key="1">
    <source>
        <dbReference type="EMBL" id="EUJ32559.1"/>
    </source>
</evidence>
<comment type="caution">
    <text evidence="1">The sequence shown here is derived from an EMBL/GenBank/DDBJ whole genome shotgun (WGS) entry which is preliminary data.</text>
</comment>
<gene>
    <name evidence="1" type="ORF">PCORN_01205</name>
</gene>